<dbReference type="UniPathway" id="UPA00046">
    <property type="reaction ID" value="UER00506"/>
</dbReference>
<sequence>MYGEFQAHLQAELDSIEAQNLTKNERFIASQQSARVEVNGRELINLCANNYLGLANNPEIMAAAREGLDERGFGMASVRFICGTQDIHKQLEAELSDFLGMEDTILYPSCFDANGGLFETLLGPEDAVISDELNHASIIDGIRLSKAMRYRYKNNDMADLEVQLKAADEAGARFKLITTDGVFSMDGHIAQLDRICDLAEKYGALVHFDDCHATGFLGETGRGTHEYRGCIDRVDITTGTLGKALGGASGGYTSAKKEIVALLRQRSRPYLFSNTVAPPVVAGSLKAMELVREGAALERLRRNTARFREGLEKLGFDLIPGEHPIIPIMFYDAEIAQRFAQEAMVEGVYVTAFSYPVVPKGKARIRTQMSSALSEADVDETLAAFARVKERL</sequence>
<comment type="cofactor">
    <cofactor evidence="8">
        <name>pyridoxal 5'-phosphate</name>
        <dbReference type="ChEBI" id="CHEBI:597326"/>
    </cofactor>
    <text evidence="8">Binds 1 pyridoxal phosphate per subunit.</text>
</comment>
<dbReference type="GO" id="GO:0008890">
    <property type="term" value="F:glycine C-acetyltransferase activity"/>
    <property type="evidence" value="ECO:0007669"/>
    <property type="project" value="UniProtKB-UniRule"/>
</dbReference>
<name>A0A844XZT7_9SPHN</name>
<dbReference type="GO" id="GO:0006783">
    <property type="term" value="P:heme biosynthetic process"/>
    <property type="evidence" value="ECO:0007669"/>
    <property type="project" value="UniProtKB-KW"/>
</dbReference>
<evidence type="ECO:0000256" key="1">
    <source>
        <dbReference type="ARBA" id="ARBA00005029"/>
    </source>
</evidence>
<dbReference type="Gene3D" id="3.90.1150.10">
    <property type="entry name" value="Aspartate Aminotransferase, domain 1"/>
    <property type="match status" value="1"/>
</dbReference>
<feature type="binding site" description="in other chain" evidence="8">
    <location>
        <begin position="110"/>
        <end position="111"/>
    </location>
    <ligand>
        <name>pyridoxal 5'-phosphate</name>
        <dbReference type="ChEBI" id="CHEBI:597326"/>
        <note>ligand shared between dimeric partners</note>
    </ligand>
</feature>
<feature type="domain" description="Aminotransferase class I/classII large" evidence="9">
    <location>
        <begin position="42"/>
        <end position="384"/>
    </location>
</feature>
<dbReference type="CDD" id="cd06454">
    <property type="entry name" value="KBL_like"/>
    <property type="match status" value="1"/>
</dbReference>
<comment type="caution">
    <text evidence="10">The sequence shown here is derived from an EMBL/GenBank/DDBJ whole genome shotgun (WGS) entry which is preliminary data.</text>
</comment>
<evidence type="ECO:0000259" key="9">
    <source>
        <dbReference type="Pfam" id="PF00155"/>
    </source>
</evidence>
<dbReference type="FunFam" id="3.40.640.10:FF:000006">
    <property type="entry name" value="5-aminolevulinate synthase, mitochondrial"/>
    <property type="match status" value="1"/>
</dbReference>
<evidence type="ECO:0000256" key="6">
    <source>
        <dbReference type="ARBA" id="ARBA00023315"/>
    </source>
</evidence>
<evidence type="ECO:0000256" key="2">
    <source>
        <dbReference type="ARBA" id="ARBA00008392"/>
    </source>
</evidence>
<dbReference type="Pfam" id="PF00155">
    <property type="entry name" value="Aminotran_1_2"/>
    <property type="match status" value="1"/>
</dbReference>
<accession>A0A844XZT7</accession>
<dbReference type="PANTHER" id="PTHR13693:SF102">
    <property type="entry name" value="2-AMINO-3-KETOBUTYRATE COENZYME A LIGASE, MITOCHONDRIAL"/>
    <property type="match status" value="1"/>
</dbReference>
<dbReference type="GO" id="GO:0019518">
    <property type="term" value="P:L-threonine catabolic process to glycine"/>
    <property type="evidence" value="ECO:0007669"/>
    <property type="project" value="UniProtKB-UniRule"/>
</dbReference>
<dbReference type="InterPro" id="IPR015422">
    <property type="entry name" value="PyrdxlP-dep_Trfase_small"/>
</dbReference>
<dbReference type="HAMAP" id="MF_00985">
    <property type="entry name" value="2am3keto_CoA_ligase"/>
    <property type="match status" value="1"/>
</dbReference>
<dbReference type="GO" id="GO:0003870">
    <property type="term" value="F:5-aminolevulinate synthase activity"/>
    <property type="evidence" value="ECO:0007669"/>
    <property type="project" value="UniProtKB-EC"/>
</dbReference>
<dbReference type="GO" id="GO:0005829">
    <property type="term" value="C:cytosol"/>
    <property type="evidence" value="ECO:0007669"/>
    <property type="project" value="TreeGrafter"/>
</dbReference>
<reference evidence="10 11" key="1">
    <citation type="submission" date="2019-12" db="EMBL/GenBank/DDBJ databases">
        <title>Genomic-based taxomic classification of the family Erythrobacteraceae.</title>
        <authorList>
            <person name="Xu L."/>
        </authorList>
    </citation>
    <scope>NUCLEOTIDE SEQUENCE [LARGE SCALE GENOMIC DNA]</scope>
    <source>
        <strain evidence="10 11">DSM 16225</strain>
    </source>
</reference>
<keyword evidence="5" id="KW-0350">Heme biosynthesis</keyword>
<dbReference type="InterPro" id="IPR004839">
    <property type="entry name" value="Aminotransferase_I/II_large"/>
</dbReference>
<dbReference type="OrthoDB" id="9807157at2"/>
<feature type="binding site" description="in other chain" evidence="8">
    <location>
        <begin position="240"/>
        <end position="243"/>
    </location>
    <ligand>
        <name>pyridoxal 5'-phosphate</name>
        <dbReference type="ChEBI" id="CHEBI:597326"/>
        <note>ligand shared between dimeric partners</note>
    </ligand>
</feature>
<dbReference type="NCBIfam" id="NF005394">
    <property type="entry name" value="PRK06939.1"/>
    <property type="match status" value="1"/>
</dbReference>
<comment type="pathway">
    <text evidence="8">Amino-acid degradation; L-threonine degradation via oxydo-reductase pathway; glycine from L-threonine: step 2/2.</text>
</comment>
<comment type="catalytic activity">
    <reaction evidence="8">
        <text>glycine + acetyl-CoA = (2S)-2-amino-3-oxobutanoate + CoA</text>
        <dbReference type="Rhea" id="RHEA:20736"/>
        <dbReference type="ChEBI" id="CHEBI:57287"/>
        <dbReference type="ChEBI" id="CHEBI:57288"/>
        <dbReference type="ChEBI" id="CHEBI:57305"/>
        <dbReference type="ChEBI" id="CHEBI:78948"/>
        <dbReference type="EC" id="2.3.1.29"/>
    </reaction>
</comment>
<dbReference type="GO" id="GO:0030170">
    <property type="term" value="F:pyridoxal phosphate binding"/>
    <property type="evidence" value="ECO:0007669"/>
    <property type="project" value="UniProtKB-UniRule"/>
</dbReference>
<keyword evidence="4 8" id="KW-0663">Pyridoxal phosphate</keyword>
<dbReference type="SUPFAM" id="SSF53383">
    <property type="entry name" value="PLP-dependent transferases"/>
    <property type="match status" value="1"/>
</dbReference>
<protein>
    <recommendedName>
        <fullName evidence="8">2-amino-3-ketobutyrate coenzyme A ligase</fullName>
        <shortName evidence="8">AKB ligase</shortName>
        <ecNumber evidence="8">2.3.1.29</ecNumber>
    </recommendedName>
    <alternativeName>
        <fullName evidence="8">Glycine acetyltransferase</fullName>
    </alternativeName>
</protein>
<keyword evidence="11" id="KW-1185">Reference proteome</keyword>
<dbReference type="Proteomes" id="UP000444185">
    <property type="component" value="Unassembled WGS sequence"/>
</dbReference>
<feature type="binding site" description="in other chain" evidence="8">
    <location>
        <position position="184"/>
    </location>
    <ligand>
        <name>pyridoxal 5'-phosphate</name>
        <dbReference type="ChEBI" id="CHEBI:597326"/>
        <note>ligand shared between dimeric partners</note>
    </ligand>
</feature>
<dbReference type="PROSITE" id="PS00599">
    <property type="entry name" value="AA_TRANSFER_CLASS_2"/>
    <property type="match status" value="1"/>
</dbReference>
<dbReference type="EC" id="2.3.1.29" evidence="8"/>
<feature type="binding site" evidence="8">
    <location>
        <begin position="273"/>
        <end position="274"/>
    </location>
    <ligand>
        <name>pyridoxal 5'-phosphate</name>
        <dbReference type="ChEBI" id="CHEBI:597326"/>
        <note>ligand shared between dimeric partners</note>
    </ligand>
</feature>
<feature type="binding site" evidence="8">
    <location>
        <position position="366"/>
    </location>
    <ligand>
        <name>substrate</name>
    </ligand>
</feature>
<feature type="binding site" evidence="8">
    <location>
        <position position="135"/>
    </location>
    <ligand>
        <name>substrate</name>
    </ligand>
</feature>
<dbReference type="InterPro" id="IPR050087">
    <property type="entry name" value="AON_synthase_class-II"/>
</dbReference>
<comment type="function">
    <text evidence="8">Catalyzes the cleavage of 2-amino-3-ketobutyrate to glycine and acetyl-CoA.</text>
</comment>
<evidence type="ECO:0000256" key="5">
    <source>
        <dbReference type="ARBA" id="ARBA00023133"/>
    </source>
</evidence>
<comment type="catalytic activity">
    <reaction evidence="7">
        <text>succinyl-CoA + glycine + H(+) = 5-aminolevulinate + CO2 + CoA</text>
        <dbReference type="Rhea" id="RHEA:12921"/>
        <dbReference type="ChEBI" id="CHEBI:15378"/>
        <dbReference type="ChEBI" id="CHEBI:16526"/>
        <dbReference type="ChEBI" id="CHEBI:57287"/>
        <dbReference type="ChEBI" id="CHEBI:57292"/>
        <dbReference type="ChEBI" id="CHEBI:57305"/>
        <dbReference type="ChEBI" id="CHEBI:356416"/>
        <dbReference type="EC" id="2.3.1.37"/>
    </reaction>
</comment>
<dbReference type="EMBL" id="WTYF01000004">
    <property type="protein sequence ID" value="MXO51580.1"/>
    <property type="molecule type" value="Genomic_DNA"/>
</dbReference>
<feature type="modified residue" description="N6-(pyridoxal phosphate)lysine" evidence="8">
    <location>
        <position position="243"/>
    </location>
</feature>
<proteinExistence type="inferred from homology"/>
<comment type="pathway">
    <text evidence="1">Porphyrin-containing compound metabolism; protoporphyrin-IX biosynthesis; 5-aminolevulinate from glycine: step 1/1.</text>
</comment>
<dbReference type="PANTHER" id="PTHR13693">
    <property type="entry name" value="CLASS II AMINOTRANSFERASE/8-AMINO-7-OXONONANOATE SYNTHASE"/>
    <property type="match status" value="1"/>
</dbReference>
<evidence type="ECO:0000256" key="7">
    <source>
        <dbReference type="ARBA" id="ARBA00047654"/>
    </source>
</evidence>
<dbReference type="AlphaFoldDB" id="A0A844XZT7"/>
<dbReference type="Gene3D" id="3.40.640.10">
    <property type="entry name" value="Type I PLP-dependent aspartate aminotransferase-like (Major domain)"/>
    <property type="match status" value="1"/>
</dbReference>
<evidence type="ECO:0000313" key="11">
    <source>
        <dbReference type="Proteomes" id="UP000444185"/>
    </source>
</evidence>
<comment type="similarity">
    <text evidence="2 8">Belongs to the class-II pyridoxal-phosphate-dependent aminotransferase family.</text>
</comment>
<dbReference type="NCBIfam" id="TIGR01822">
    <property type="entry name" value="2am3keto_CoA"/>
    <property type="match status" value="1"/>
</dbReference>
<dbReference type="InterPro" id="IPR001917">
    <property type="entry name" value="Aminotrans_II_pyridoxalP_BS"/>
</dbReference>
<gene>
    <name evidence="8" type="primary">kbl</name>
    <name evidence="10" type="ORF">GRI42_09730</name>
</gene>
<keyword evidence="6 8" id="KW-0012">Acyltransferase</keyword>
<dbReference type="InterPro" id="IPR011282">
    <property type="entry name" value="2am3keto_CoA_ligase"/>
</dbReference>
<evidence type="ECO:0000256" key="4">
    <source>
        <dbReference type="ARBA" id="ARBA00022898"/>
    </source>
</evidence>
<organism evidence="10 11">
    <name type="scientific">Qipengyuania gaetbuli</name>
    <dbReference type="NCBI Taxonomy" id="266952"/>
    <lineage>
        <taxon>Bacteria</taxon>
        <taxon>Pseudomonadati</taxon>
        <taxon>Pseudomonadota</taxon>
        <taxon>Alphaproteobacteria</taxon>
        <taxon>Sphingomonadales</taxon>
        <taxon>Erythrobacteraceae</taxon>
        <taxon>Qipengyuania</taxon>
    </lineage>
</organism>
<comment type="caution">
    <text evidence="8">Lacks conserved residue(s) required for the propagation of feature annotation.</text>
</comment>
<keyword evidence="3 8" id="KW-0808">Transferase</keyword>
<evidence type="ECO:0000313" key="10">
    <source>
        <dbReference type="EMBL" id="MXO51580.1"/>
    </source>
</evidence>
<dbReference type="InterPro" id="IPR015421">
    <property type="entry name" value="PyrdxlP-dep_Trfase_major"/>
</dbReference>
<dbReference type="InterPro" id="IPR015424">
    <property type="entry name" value="PyrdxlP-dep_Trfase"/>
</dbReference>
<comment type="subunit">
    <text evidence="8">Homodimer.</text>
</comment>
<evidence type="ECO:0000256" key="8">
    <source>
        <dbReference type="HAMAP-Rule" id="MF_00985"/>
    </source>
</evidence>
<dbReference type="RefSeq" id="WP_160608302.1">
    <property type="nucleotide sequence ID" value="NZ_WTYF01000004.1"/>
</dbReference>
<evidence type="ECO:0000256" key="3">
    <source>
        <dbReference type="ARBA" id="ARBA00022679"/>
    </source>
</evidence>